<dbReference type="SUPFAM" id="SSF52540">
    <property type="entry name" value="P-loop containing nucleoside triphosphate hydrolases"/>
    <property type="match status" value="2"/>
</dbReference>
<feature type="region of interest" description="Disordered" evidence="3">
    <location>
        <begin position="565"/>
        <end position="586"/>
    </location>
</feature>
<proteinExistence type="predicted"/>
<dbReference type="AlphaFoldDB" id="A0AAD9IPC2"/>
<dbReference type="Pfam" id="PF18335">
    <property type="entry name" value="SH3_13"/>
    <property type="match status" value="1"/>
</dbReference>
<dbReference type="InterPro" id="IPR041451">
    <property type="entry name" value="RecD2_SH13"/>
</dbReference>
<accession>A0AAD9IPC2</accession>
<dbReference type="Gene3D" id="3.40.50.300">
    <property type="entry name" value="P-loop containing nucleotide triphosphate hydrolases"/>
    <property type="match status" value="2"/>
</dbReference>
<dbReference type="SMART" id="SM00382">
    <property type="entry name" value="AAA"/>
    <property type="match status" value="1"/>
</dbReference>
<evidence type="ECO:0000313" key="6">
    <source>
        <dbReference type="Proteomes" id="UP001255856"/>
    </source>
</evidence>
<dbReference type="InterPro" id="IPR050534">
    <property type="entry name" value="Coronavir_polyprotein_1ab"/>
</dbReference>
<dbReference type="PANTHER" id="PTHR43788">
    <property type="entry name" value="DNA2/NAM7 HELICASE FAMILY MEMBER"/>
    <property type="match status" value="1"/>
</dbReference>
<dbReference type="InterPro" id="IPR003593">
    <property type="entry name" value="AAA+_ATPase"/>
</dbReference>
<dbReference type="InterPro" id="IPR055446">
    <property type="entry name" value="RecD2_N_OB"/>
</dbReference>
<evidence type="ECO:0000256" key="2">
    <source>
        <dbReference type="ARBA" id="ARBA00022840"/>
    </source>
</evidence>
<evidence type="ECO:0000259" key="4">
    <source>
        <dbReference type="SMART" id="SM00382"/>
    </source>
</evidence>
<organism evidence="5 6">
    <name type="scientific">Prototheca wickerhamii</name>
    <dbReference type="NCBI Taxonomy" id="3111"/>
    <lineage>
        <taxon>Eukaryota</taxon>
        <taxon>Viridiplantae</taxon>
        <taxon>Chlorophyta</taxon>
        <taxon>core chlorophytes</taxon>
        <taxon>Trebouxiophyceae</taxon>
        <taxon>Chlorellales</taxon>
        <taxon>Chlorellaceae</taxon>
        <taxon>Prototheca</taxon>
    </lineage>
</organism>
<dbReference type="CDD" id="cd18809">
    <property type="entry name" value="SF1_C_RecD"/>
    <property type="match status" value="1"/>
</dbReference>
<dbReference type="Pfam" id="PF13538">
    <property type="entry name" value="UvrD_C_2"/>
    <property type="match status" value="1"/>
</dbReference>
<feature type="compositionally biased region" description="Basic and acidic residues" evidence="3">
    <location>
        <begin position="528"/>
        <end position="538"/>
    </location>
</feature>
<sequence>MKTAQQAVTAMVGDKPWNEARQAAAAPAPSRAPAVAQKTGYTVMQFQLDELPGSRKQVLTVVGHLAKVTEGQRLEVRGDWVTHPQYGRQVMASEVVAVRPETDDELVRYLSSGVLPGALVETFGSGVQEEANGTRAAFAFARDLGLSHAHAHALAERHGNTLEAKMRQDPYAVLEPLGLSLAKKTEVASRPGLCSLSPAALAVLPSRQAAAVNSCLAAAAAREGHSCLPWSELRRPGQRRAVRRALLDPERSGAALCYLPSLAAAERLVAQRLATHGGTPATNNSPSSSSSPEWVDAWLARWRPGGPHPAHQAPLALSEGQRAALRLAASAPVALVTGGPGCGKTSALGAIVALWRAQGKRVRVCAPTGRAAQRLAAALREHGGVLARGFHAGNPLDADAVLVDEASMLSLPLAASLLDALPPRCQLVLVGDADQLPSVGPGSVLATALAARVAPAVELRRVFRQAAGSAIVAAARGLRRRRAAPARAGQRARAGGLCPRRRARRRGARARRLAPSRRGPRSPRRSRPRGEARGWGRDDVLVVSPTRVGPLGTAALNDELQRALNPAPAGQDSDPPSSAQAAPFRRGDRVMQLANDYDREVFNGDQGIVVDYDPAQRVLTCDFPHLLAEGDRSATRVYRGAEVGAIGLAYAVTVHKAQGGEAPCVVLVLSPAHARLLDRRLLYTAITRAKQLLIVIETGADARGAGGPLAQAAANAGATSRHSGLMLRWQAAAGALPRHAPQVFEGVEGAAEEPGAEAQPPW</sequence>
<dbReference type="InterPro" id="IPR027417">
    <property type="entry name" value="P-loop_NTPase"/>
</dbReference>
<keyword evidence="6" id="KW-1185">Reference proteome</keyword>
<reference evidence="5" key="1">
    <citation type="submission" date="2021-01" db="EMBL/GenBank/DDBJ databases">
        <authorList>
            <person name="Eckstrom K.M.E."/>
        </authorList>
    </citation>
    <scope>NUCLEOTIDE SEQUENCE</scope>
    <source>
        <strain evidence="5">UVCC 0001</strain>
    </source>
</reference>
<feature type="compositionally biased region" description="Basic residues" evidence="3">
    <location>
        <begin position="499"/>
        <end position="527"/>
    </location>
</feature>
<evidence type="ECO:0000256" key="1">
    <source>
        <dbReference type="ARBA" id="ARBA00022741"/>
    </source>
</evidence>
<dbReference type="PANTHER" id="PTHR43788:SF6">
    <property type="entry name" value="DNA HELICASE B"/>
    <property type="match status" value="1"/>
</dbReference>
<protein>
    <recommendedName>
        <fullName evidence="4">AAA+ ATPase domain-containing protein</fullName>
    </recommendedName>
</protein>
<dbReference type="EMBL" id="JASFZW010000002">
    <property type="protein sequence ID" value="KAK2080022.1"/>
    <property type="molecule type" value="Genomic_DNA"/>
</dbReference>
<dbReference type="Proteomes" id="UP001255856">
    <property type="component" value="Unassembled WGS sequence"/>
</dbReference>
<gene>
    <name evidence="5" type="ORF">QBZ16_002417</name>
</gene>
<dbReference type="InterPro" id="IPR027785">
    <property type="entry name" value="UvrD-like_helicase_C"/>
</dbReference>
<dbReference type="GO" id="GO:0003678">
    <property type="term" value="F:DNA helicase activity"/>
    <property type="evidence" value="ECO:0007669"/>
    <property type="project" value="UniProtKB-ARBA"/>
</dbReference>
<dbReference type="Pfam" id="PF13604">
    <property type="entry name" value="AAA_30"/>
    <property type="match status" value="1"/>
</dbReference>
<name>A0AAD9IPC2_PROWI</name>
<feature type="region of interest" description="Disordered" evidence="3">
    <location>
        <begin position="482"/>
        <end position="538"/>
    </location>
</feature>
<feature type="domain" description="AAA+ ATPase" evidence="4">
    <location>
        <begin position="330"/>
        <end position="463"/>
    </location>
</feature>
<evidence type="ECO:0000313" key="5">
    <source>
        <dbReference type="EMBL" id="KAK2080022.1"/>
    </source>
</evidence>
<keyword evidence="2" id="KW-0067">ATP-binding</keyword>
<keyword evidence="1" id="KW-0547">Nucleotide-binding</keyword>
<dbReference type="Pfam" id="PF23139">
    <property type="entry name" value="OB_YrrC"/>
    <property type="match status" value="1"/>
</dbReference>
<comment type="caution">
    <text evidence="5">The sequence shown here is derived from an EMBL/GenBank/DDBJ whole genome shotgun (WGS) entry which is preliminary data.</text>
</comment>
<evidence type="ECO:0000256" key="3">
    <source>
        <dbReference type="SAM" id="MobiDB-lite"/>
    </source>
</evidence>
<dbReference type="CDD" id="cd17933">
    <property type="entry name" value="DEXSc_RecD-like"/>
    <property type="match status" value="1"/>
</dbReference>
<feature type="compositionally biased region" description="Low complexity" evidence="3">
    <location>
        <begin position="485"/>
        <end position="498"/>
    </location>
</feature>
<dbReference type="GO" id="GO:0005524">
    <property type="term" value="F:ATP binding"/>
    <property type="evidence" value="ECO:0007669"/>
    <property type="project" value="UniProtKB-KW"/>
</dbReference>
<dbReference type="Gene3D" id="2.30.30.940">
    <property type="match status" value="1"/>
</dbReference>